<feature type="modified residue" description="N6-(pyridoxal phosphate)lysine" evidence="7 8">
    <location>
        <position position="52"/>
    </location>
</feature>
<comment type="similarity">
    <text evidence="3 7">Belongs to the alanine racemase family.</text>
</comment>
<feature type="domain" description="Alanine racemase C-terminal" evidence="10">
    <location>
        <begin position="251"/>
        <end position="382"/>
    </location>
</feature>
<sequence>MSGAAARPQNPGPAGNDTHQTAILTIDLGALAQNYRDLRERARPAECAAVVKADAYGLGMAQAAAVLWRTGCRTYFVATIGEAIDLRTLLPEAKIYVLNGLMAGTAAAFHAYNLRPVLNSAREVREWAGYCTHVREALPCAVHLDTGMNRLGLSAADIDEIISIADLWQTVALSLVVSHLACADDCAHAKNAQQRARFDVLRAMFPDAPASLANSAGILLGRDYHYDLVRPGVALYGGHPQRQGESPFRSVVHLMGRILQIRDAEIGETVGYGATRTLDRPTRIAVVSAGYADGLFRALSAGDGETGLTGYLGPYPAPILGRVSMDLISVDVTDVPEAFCQRGAWVELLGPNVSAHAMAAQAGTIDYEVLTSLGNRASRRYIGS</sequence>
<evidence type="ECO:0000256" key="8">
    <source>
        <dbReference type="PIRSR" id="PIRSR600821-50"/>
    </source>
</evidence>
<evidence type="ECO:0000313" key="12">
    <source>
        <dbReference type="Proteomes" id="UP000031643"/>
    </source>
</evidence>
<evidence type="ECO:0000256" key="3">
    <source>
        <dbReference type="ARBA" id="ARBA00007880"/>
    </source>
</evidence>
<dbReference type="Pfam" id="PF00842">
    <property type="entry name" value="Ala_racemase_C"/>
    <property type="match status" value="1"/>
</dbReference>
<dbReference type="SUPFAM" id="SSF50621">
    <property type="entry name" value="Alanine racemase C-terminal domain-like"/>
    <property type="match status" value="1"/>
</dbReference>
<gene>
    <name evidence="11" type="ORF">GL4_2173</name>
</gene>
<dbReference type="HOGENOM" id="CLU_028393_1_1_5"/>
<feature type="active site" description="Proton acceptor; specific for L-alanine" evidence="7">
    <location>
        <position position="272"/>
    </location>
</feature>
<dbReference type="GO" id="GO:0005829">
    <property type="term" value="C:cytosol"/>
    <property type="evidence" value="ECO:0007669"/>
    <property type="project" value="TreeGrafter"/>
</dbReference>
<feature type="active site" description="Proton acceptor; specific for D-alanine" evidence="7">
    <location>
        <position position="52"/>
    </location>
</feature>
<keyword evidence="5 7" id="KW-0663">Pyridoxal phosphate</keyword>
<keyword evidence="12" id="KW-1185">Reference proteome</keyword>
<dbReference type="CDD" id="cd00430">
    <property type="entry name" value="PLPDE_III_AR"/>
    <property type="match status" value="1"/>
</dbReference>
<comment type="function">
    <text evidence="7">Catalyzes the interconversion of L-alanine and D-alanine. May also act on other amino acids.</text>
</comment>
<evidence type="ECO:0000259" key="10">
    <source>
        <dbReference type="SMART" id="SM01005"/>
    </source>
</evidence>
<feature type="binding site" evidence="7 9">
    <location>
        <position position="150"/>
    </location>
    <ligand>
        <name>substrate</name>
    </ligand>
</feature>
<evidence type="ECO:0000256" key="6">
    <source>
        <dbReference type="ARBA" id="ARBA00023235"/>
    </source>
</evidence>
<evidence type="ECO:0000313" key="11">
    <source>
        <dbReference type="EMBL" id="BAQ17616.1"/>
    </source>
</evidence>
<dbReference type="NCBIfam" id="TIGR00492">
    <property type="entry name" value="alr"/>
    <property type="match status" value="1"/>
</dbReference>
<evidence type="ECO:0000256" key="5">
    <source>
        <dbReference type="ARBA" id="ARBA00022898"/>
    </source>
</evidence>
<reference evidence="11 12" key="1">
    <citation type="submission" date="2014-09" db="EMBL/GenBank/DDBJ databases">
        <title>Genome sequencing of Methyloceanibacter caenitepidi Gela4.</title>
        <authorList>
            <person name="Takeuchi M."/>
            <person name="Susumu S."/>
            <person name="Kamagata Y."/>
            <person name="Oshima K."/>
            <person name="Hattori M."/>
            <person name="Iwasaki W."/>
        </authorList>
    </citation>
    <scope>NUCLEOTIDE SEQUENCE [LARGE SCALE GENOMIC DNA]</scope>
    <source>
        <strain evidence="11 12">Gela4</strain>
    </source>
</reference>
<evidence type="ECO:0000256" key="7">
    <source>
        <dbReference type="HAMAP-Rule" id="MF_01201"/>
    </source>
</evidence>
<dbReference type="InterPro" id="IPR009006">
    <property type="entry name" value="Ala_racemase/Decarboxylase_C"/>
</dbReference>
<dbReference type="InterPro" id="IPR029066">
    <property type="entry name" value="PLP-binding_barrel"/>
</dbReference>
<dbReference type="GO" id="GO:0030632">
    <property type="term" value="P:D-alanine biosynthetic process"/>
    <property type="evidence" value="ECO:0007669"/>
    <property type="project" value="UniProtKB-UniRule"/>
</dbReference>
<dbReference type="PANTHER" id="PTHR30511:SF0">
    <property type="entry name" value="ALANINE RACEMASE, CATABOLIC-RELATED"/>
    <property type="match status" value="1"/>
</dbReference>
<keyword evidence="6 7" id="KW-0413">Isomerase</keyword>
<organism evidence="11 12">
    <name type="scientific">Methyloceanibacter caenitepidi</name>
    <dbReference type="NCBI Taxonomy" id="1384459"/>
    <lineage>
        <taxon>Bacteria</taxon>
        <taxon>Pseudomonadati</taxon>
        <taxon>Pseudomonadota</taxon>
        <taxon>Alphaproteobacteria</taxon>
        <taxon>Hyphomicrobiales</taxon>
        <taxon>Hyphomicrobiaceae</taxon>
        <taxon>Methyloceanibacter</taxon>
    </lineage>
</organism>
<dbReference type="Gene3D" id="2.40.37.10">
    <property type="entry name" value="Lyase, Ornithine Decarboxylase, Chain A, domain 1"/>
    <property type="match status" value="1"/>
</dbReference>
<evidence type="ECO:0000256" key="4">
    <source>
        <dbReference type="ARBA" id="ARBA00013089"/>
    </source>
</evidence>
<dbReference type="RefSeq" id="WP_244462605.1">
    <property type="nucleotide sequence ID" value="NZ_AP014648.1"/>
</dbReference>
<dbReference type="GO" id="GO:0030170">
    <property type="term" value="F:pyridoxal phosphate binding"/>
    <property type="evidence" value="ECO:0007669"/>
    <property type="project" value="UniProtKB-UniRule"/>
</dbReference>
<evidence type="ECO:0000256" key="2">
    <source>
        <dbReference type="ARBA" id="ARBA00001933"/>
    </source>
</evidence>
<dbReference type="EC" id="5.1.1.1" evidence="4 7"/>
<dbReference type="Gene3D" id="3.20.20.10">
    <property type="entry name" value="Alanine racemase"/>
    <property type="match status" value="1"/>
</dbReference>
<dbReference type="InterPro" id="IPR020622">
    <property type="entry name" value="Ala_racemase_pyridoxalP-BS"/>
</dbReference>
<comment type="cofactor">
    <cofactor evidence="2 7 8">
        <name>pyridoxal 5'-phosphate</name>
        <dbReference type="ChEBI" id="CHEBI:597326"/>
    </cofactor>
</comment>
<dbReference type="InterPro" id="IPR011079">
    <property type="entry name" value="Ala_racemase_C"/>
</dbReference>
<protein>
    <recommendedName>
        <fullName evidence="4 7">Alanine racemase</fullName>
        <ecNumber evidence="4 7">5.1.1.1</ecNumber>
    </recommendedName>
</protein>
<comment type="catalytic activity">
    <reaction evidence="1 7">
        <text>L-alanine = D-alanine</text>
        <dbReference type="Rhea" id="RHEA:20249"/>
        <dbReference type="ChEBI" id="CHEBI:57416"/>
        <dbReference type="ChEBI" id="CHEBI:57972"/>
        <dbReference type="EC" id="5.1.1.1"/>
    </reaction>
</comment>
<dbReference type="PRINTS" id="PR00992">
    <property type="entry name" value="ALARACEMASE"/>
</dbReference>
<comment type="pathway">
    <text evidence="7">Amino-acid biosynthesis; D-alanine biosynthesis; D-alanine from L-alanine: step 1/1.</text>
</comment>
<evidence type="ECO:0000256" key="9">
    <source>
        <dbReference type="PIRSR" id="PIRSR600821-52"/>
    </source>
</evidence>
<feature type="binding site" evidence="7 9">
    <location>
        <position position="325"/>
    </location>
    <ligand>
        <name>substrate</name>
    </ligand>
</feature>
<dbReference type="KEGG" id="mcg:GL4_2173"/>
<dbReference type="AlphaFoldDB" id="A0A0A8K494"/>
<dbReference type="SUPFAM" id="SSF51419">
    <property type="entry name" value="PLP-binding barrel"/>
    <property type="match status" value="1"/>
</dbReference>
<dbReference type="SMART" id="SM01005">
    <property type="entry name" value="Ala_racemase_C"/>
    <property type="match status" value="1"/>
</dbReference>
<proteinExistence type="inferred from homology"/>
<dbReference type="Proteomes" id="UP000031643">
    <property type="component" value="Chromosome"/>
</dbReference>
<dbReference type="Pfam" id="PF01168">
    <property type="entry name" value="Ala_racemase_N"/>
    <property type="match status" value="1"/>
</dbReference>
<dbReference type="GO" id="GO:0008784">
    <property type="term" value="F:alanine racemase activity"/>
    <property type="evidence" value="ECO:0007669"/>
    <property type="project" value="UniProtKB-UniRule"/>
</dbReference>
<dbReference type="UniPathway" id="UPA00042">
    <property type="reaction ID" value="UER00497"/>
</dbReference>
<dbReference type="InterPro" id="IPR000821">
    <property type="entry name" value="Ala_racemase"/>
</dbReference>
<accession>A0A0A8K494</accession>
<evidence type="ECO:0000256" key="1">
    <source>
        <dbReference type="ARBA" id="ARBA00000316"/>
    </source>
</evidence>
<dbReference type="STRING" id="1384459.GL4_2173"/>
<dbReference type="EMBL" id="AP014648">
    <property type="protein sequence ID" value="BAQ17616.1"/>
    <property type="molecule type" value="Genomic_DNA"/>
</dbReference>
<dbReference type="InterPro" id="IPR001608">
    <property type="entry name" value="Ala_racemase_N"/>
</dbReference>
<dbReference type="HAMAP" id="MF_01201">
    <property type="entry name" value="Ala_racemase"/>
    <property type="match status" value="1"/>
</dbReference>
<dbReference type="PANTHER" id="PTHR30511">
    <property type="entry name" value="ALANINE RACEMASE"/>
    <property type="match status" value="1"/>
</dbReference>
<dbReference type="PROSITE" id="PS00395">
    <property type="entry name" value="ALANINE_RACEMASE"/>
    <property type="match status" value="1"/>
</dbReference>
<name>A0A0A8K494_9HYPH</name>